<feature type="compositionally biased region" description="Basic residues" evidence="1">
    <location>
        <begin position="321"/>
        <end position="331"/>
    </location>
</feature>
<sequence length="360" mass="40414">SAGGRGPEGPFCGEADRIAAASRGKELRLTLTPLGPGRPQALVFRFGMSGSFRLCPAPSLPRHAHLRFLTRESPPRALCFVDVRRFGSWRLGDAWEPGRGPCVLLEYQAFRENVLKNLDDKAFDKPICEALLNQKYFNGIGNYLRAEILYRLKIPPFEKARTVLEALKDQEQARRKKNSSLTLSKKLKLKRDNPDLLELCHTVPMEVISSEKKLFDPDHSDNYTAFKDWLQCYLVPGMSSLRDHNGRTIWFQGEPGPMAPKGRASRKKRAHLKADPEAPTAKVTTRASKRRSRGAENPPKLAVKEEEKEEEEEKAVTDRPRKGRARVRRKAAATPASSEPKAPVKAKRSRTSARRGTGEA</sequence>
<dbReference type="SMART" id="SM00898">
    <property type="entry name" value="Fapy_DNA_glyco"/>
    <property type="match status" value="1"/>
</dbReference>
<dbReference type="Gene3D" id="3.20.190.10">
    <property type="entry name" value="MutM-like, N-terminal"/>
    <property type="match status" value="1"/>
</dbReference>
<dbReference type="PROSITE" id="PS51068">
    <property type="entry name" value="FPG_CAT"/>
    <property type="match status" value="1"/>
</dbReference>
<organism evidence="3 4">
    <name type="scientific">Anseranas semipalmata</name>
    <name type="common">Magpie goose</name>
    <name type="synonym">Anas semipalmata</name>
    <dbReference type="NCBI Taxonomy" id="8851"/>
    <lineage>
        <taxon>Eukaryota</taxon>
        <taxon>Metazoa</taxon>
        <taxon>Chordata</taxon>
        <taxon>Craniata</taxon>
        <taxon>Vertebrata</taxon>
        <taxon>Euteleostomi</taxon>
        <taxon>Archelosauria</taxon>
        <taxon>Archosauria</taxon>
        <taxon>Dinosauria</taxon>
        <taxon>Saurischia</taxon>
        <taxon>Theropoda</taxon>
        <taxon>Coelurosauria</taxon>
        <taxon>Aves</taxon>
        <taxon>Neognathae</taxon>
        <taxon>Galloanserae</taxon>
        <taxon>Anseriformes</taxon>
        <taxon>Anseranatidae</taxon>
        <taxon>Anseranas</taxon>
    </lineage>
</organism>
<dbReference type="SUPFAM" id="SSF81624">
    <property type="entry name" value="N-terminal domain of MutM-like DNA repair proteins"/>
    <property type="match status" value="1"/>
</dbReference>
<dbReference type="GO" id="GO:0008270">
    <property type="term" value="F:zinc ion binding"/>
    <property type="evidence" value="ECO:0007669"/>
    <property type="project" value="InterPro"/>
</dbReference>
<dbReference type="GO" id="GO:0005634">
    <property type="term" value="C:nucleus"/>
    <property type="evidence" value="ECO:0007669"/>
    <property type="project" value="TreeGrafter"/>
</dbReference>
<dbReference type="Pfam" id="PF01149">
    <property type="entry name" value="Fapy_DNA_glyco"/>
    <property type="match status" value="1"/>
</dbReference>
<gene>
    <name evidence="3" type="primary">Neil1</name>
    <name evidence="3" type="ORF">ANSSEM_R01433</name>
</gene>
<dbReference type="GO" id="GO:0003906">
    <property type="term" value="F:DNA-(apurinic or apyrimidinic site) endonuclease activity"/>
    <property type="evidence" value="ECO:0007669"/>
    <property type="project" value="InterPro"/>
</dbReference>
<dbReference type="GO" id="GO:0006284">
    <property type="term" value="P:base-excision repair"/>
    <property type="evidence" value="ECO:0007669"/>
    <property type="project" value="InterPro"/>
</dbReference>
<comment type="caution">
    <text evidence="3">The sequence shown here is derived from an EMBL/GenBank/DDBJ whole genome shotgun (WGS) entry which is preliminary data.</text>
</comment>
<dbReference type="SUPFAM" id="SSF46946">
    <property type="entry name" value="S13-like H2TH domain"/>
    <property type="match status" value="1"/>
</dbReference>
<dbReference type="InterPro" id="IPR012319">
    <property type="entry name" value="FPG_cat"/>
</dbReference>
<protein>
    <submittedName>
        <fullName evidence="3">NEIL1 Endonuclease</fullName>
    </submittedName>
</protein>
<feature type="non-terminal residue" evidence="3">
    <location>
        <position position="1"/>
    </location>
</feature>
<keyword evidence="4" id="KW-1185">Reference proteome</keyword>
<feature type="region of interest" description="Disordered" evidence="1">
    <location>
        <begin position="252"/>
        <end position="360"/>
    </location>
</feature>
<dbReference type="Gene3D" id="1.10.8.50">
    <property type="match status" value="1"/>
</dbReference>
<feature type="non-terminal residue" evidence="3">
    <location>
        <position position="360"/>
    </location>
</feature>
<dbReference type="InterPro" id="IPR015371">
    <property type="entry name" value="Endonuclease-VIII_DNA-bd"/>
</dbReference>
<keyword evidence="3" id="KW-0378">Hydrolase</keyword>
<dbReference type="GO" id="GO:0003676">
    <property type="term" value="F:nucleic acid binding"/>
    <property type="evidence" value="ECO:0007669"/>
    <property type="project" value="InterPro"/>
</dbReference>
<dbReference type="GO" id="GO:0019104">
    <property type="term" value="F:DNA N-glycosylase activity"/>
    <property type="evidence" value="ECO:0007669"/>
    <property type="project" value="InterPro"/>
</dbReference>
<dbReference type="InterPro" id="IPR035937">
    <property type="entry name" value="FPG_N"/>
</dbReference>
<reference evidence="3 4" key="1">
    <citation type="submission" date="2019-09" db="EMBL/GenBank/DDBJ databases">
        <title>Bird 10,000 Genomes (B10K) Project - Family phase.</title>
        <authorList>
            <person name="Zhang G."/>
        </authorList>
    </citation>
    <scope>NUCLEOTIDE SEQUENCE [LARGE SCALE GENOMIC DNA]</scope>
    <source>
        <strain evidence="3">B10K-DU-001-57</strain>
        <tissue evidence="3">Muscle</tissue>
    </source>
</reference>
<feature type="domain" description="Formamidopyrimidine-DNA glycosylase catalytic" evidence="2">
    <location>
        <begin position="23"/>
        <end position="87"/>
    </location>
</feature>
<evidence type="ECO:0000313" key="3">
    <source>
        <dbReference type="EMBL" id="NXI73404.1"/>
    </source>
</evidence>
<dbReference type="FunFam" id="1.10.8.50:FF:000007">
    <property type="entry name" value="endonuclease 8-like 1 isoform X1"/>
    <property type="match status" value="1"/>
</dbReference>
<proteinExistence type="predicted"/>
<name>A0A7K9VL34_ANSSE</name>
<evidence type="ECO:0000259" key="2">
    <source>
        <dbReference type="PROSITE" id="PS51068"/>
    </source>
</evidence>
<dbReference type="AlphaFoldDB" id="A0A7K9VL34"/>
<dbReference type="Pfam" id="PF09292">
    <property type="entry name" value="Neil1-DNA_bind"/>
    <property type="match status" value="1"/>
</dbReference>
<evidence type="ECO:0000256" key="1">
    <source>
        <dbReference type="SAM" id="MobiDB-lite"/>
    </source>
</evidence>
<dbReference type="SUPFAM" id="SSF57716">
    <property type="entry name" value="Glucocorticoid receptor-like (DNA-binding domain)"/>
    <property type="match status" value="1"/>
</dbReference>
<dbReference type="InterPro" id="IPR010979">
    <property type="entry name" value="Ribosomal_uS13-like_H2TH"/>
</dbReference>
<keyword evidence="3" id="KW-0255">Endonuclease</keyword>
<keyword evidence="3" id="KW-0540">Nuclease</keyword>
<evidence type="ECO:0000313" key="4">
    <source>
        <dbReference type="Proteomes" id="UP000567872"/>
    </source>
</evidence>
<dbReference type="PANTHER" id="PTHR22993">
    <property type="entry name" value="FORMAMIDOPYRIMIDINE-DNA GLYCOSYLASE"/>
    <property type="match status" value="1"/>
</dbReference>
<dbReference type="Proteomes" id="UP000567872">
    <property type="component" value="Unassembled WGS sequence"/>
</dbReference>
<feature type="compositionally biased region" description="Basic residues" evidence="1">
    <location>
        <begin position="344"/>
        <end position="353"/>
    </location>
</feature>
<accession>A0A7K9VL34</accession>
<dbReference type="OrthoDB" id="6260718at2759"/>
<dbReference type="EMBL" id="VXAA01006724">
    <property type="protein sequence ID" value="NXI73404.1"/>
    <property type="molecule type" value="Genomic_DNA"/>
</dbReference>
<dbReference type="PANTHER" id="PTHR22993:SF27">
    <property type="entry name" value="ENDONUCLEASE 8-LIKE 1"/>
    <property type="match status" value="1"/>
</dbReference>